<comment type="caution">
    <text evidence="1">The sequence shown here is derived from an EMBL/GenBank/DDBJ whole genome shotgun (WGS) entry which is preliminary data.</text>
</comment>
<keyword evidence="2" id="KW-1185">Reference proteome</keyword>
<protein>
    <submittedName>
        <fullName evidence="1">Uncharacterized protein</fullName>
    </submittedName>
</protein>
<dbReference type="Proteomes" id="UP001234297">
    <property type="component" value="Chromosome 10"/>
</dbReference>
<dbReference type="EMBL" id="CM056818">
    <property type="protein sequence ID" value="KAJ8621581.1"/>
    <property type="molecule type" value="Genomic_DNA"/>
</dbReference>
<evidence type="ECO:0000313" key="2">
    <source>
        <dbReference type="Proteomes" id="UP001234297"/>
    </source>
</evidence>
<evidence type="ECO:0000313" key="1">
    <source>
        <dbReference type="EMBL" id="KAJ8621581.1"/>
    </source>
</evidence>
<gene>
    <name evidence="1" type="ORF">MRB53_030110</name>
</gene>
<reference evidence="1 2" key="1">
    <citation type="journal article" date="2022" name="Hortic Res">
        <title>A haplotype resolved chromosomal level avocado genome allows analysis of novel avocado genes.</title>
        <authorList>
            <person name="Nath O."/>
            <person name="Fletcher S.J."/>
            <person name="Hayward A."/>
            <person name="Shaw L.M."/>
            <person name="Masouleh A.K."/>
            <person name="Furtado A."/>
            <person name="Henry R.J."/>
            <person name="Mitter N."/>
        </authorList>
    </citation>
    <scope>NUCLEOTIDE SEQUENCE [LARGE SCALE GENOMIC DNA]</scope>
    <source>
        <strain evidence="2">cv. Hass</strain>
    </source>
</reference>
<organism evidence="1 2">
    <name type="scientific">Persea americana</name>
    <name type="common">Avocado</name>
    <dbReference type="NCBI Taxonomy" id="3435"/>
    <lineage>
        <taxon>Eukaryota</taxon>
        <taxon>Viridiplantae</taxon>
        <taxon>Streptophyta</taxon>
        <taxon>Embryophyta</taxon>
        <taxon>Tracheophyta</taxon>
        <taxon>Spermatophyta</taxon>
        <taxon>Magnoliopsida</taxon>
        <taxon>Magnoliidae</taxon>
        <taxon>Laurales</taxon>
        <taxon>Lauraceae</taxon>
        <taxon>Persea</taxon>
    </lineage>
</organism>
<accession>A0ACC2KKA1</accession>
<proteinExistence type="predicted"/>
<name>A0ACC2KKA1_PERAE</name>
<sequence>MASALERYEDLGLRESLSRIYDYPSACKELSFLLRQTYRKLPKNLQAIMFQDTLAAFRLLPHCLSITHMNRGISAAANELLQAAEAALPKQKRALAVAEFKHAVVANKRRWKAPKDEEEEEGSAQLHLPQDVLVRVFSFLDIRSLASVGSVCRSWNSAASDNMLWQLQYALLFGKADNCCQNKDKFGQHAPDQTNEISCKKKEGVGPVMDVDWREAFKRKYIGNSSRRSTSNWGYCGHCKSVIWLSSMNCTSLHHHTAKDENRPWKVKPLSVHQVVDYLLGDPLSEVSSSDSDSDSDGAPFVEQRLPKLWAYSRHIGNTSKDGGGASHGRGIMSSSGASTPN</sequence>